<reference evidence="9 10" key="1">
    <citation type="journal article" date="2017" name="ISME J.">
        <title>Potential for microbial H2 and metal transformations associated with novel bacteria and archaea in deep terrestrial subsurface sediments.</title>
        <authorList>
            <person name="Hernsdorf A.W."/>
            <person name="Amano Y."/>
            <person name="Miyakawa K."/>
            <person name="Ise K."/>
            <person name="Suzuki Y."/>
            <person name="Anantharaman K."/>
            <person name="Probst A."/>
            <person name="Burstein D."/>
            <person name="Thomas B.C."/>
            <person name="Banfield J.F."/>
        </authorList>
    </citation>
    <scope>NUCLEOTIDE SEQUENCE [LARGE SCALE GENOMIC DNA]</scope>
    <source>
        <strain evidence="9">HGW-Actinobacteria-3</strain>
    </source>
</reference>
<evidence type="ECO:0000313" key="10">
    <source>
        <dbReference type="Proteomes" id="UP000233654"/>
    </source>
</evidence>
<evidence type="ECO:0000256" key="4">
    <source>
        <dbReference type="ARBA" id="ARBA00023211"/>
    </source>
</evidence>
<dbReference type="SUPFAM" id="SSF51556">
    <property type="entry name" value="Metallo-dependent hydrolases"/>
    <property type="match status" value="1"/>
</dbReference>
<protein>
    <recommendedName>
        <fullName evidence="2 6">Adenine deaminase</fullName>
        <shortName evidence="6">Adenase</shortName>
        <shortName evidence="6">Adenine aminase</shortName>
        <ecNumber evidence="2 6">3.5.4.2</ecNumber>
    </recommendedName>
</protein>
<dbReference type="CDD" id="cd01295">
    <property type="entry name" value="AdeC"/>
    <property type="match status" value="1"/>
</dbReference>
<keyword evidence="3 6" id="KW-0378">Hydrolase</keyword>
<dbReference type="InterPro" id="IPR006679">
    <property type="entry name" value="Adenine_deam"/>
</dbReference>
<dbReference type="PANTHER" id="PTHR11113:SF2">
    <property type="entry name" value="ADENINE DEAMINASE"/>
    <property type="match status" value="1"/>
</dbReference>
<dbReference type="GO" id="GO:0006146">
    <property type="term" value="P:adenine catabolic process"/>
    <property type="evidence" value="ECO:0007669"/>
    <property type="project" value="InterPro"/>
</dbReference>
<comment type="caution">
    <text evidence="9">The sequence shown here is derived from an EMBL/GenBank/DDBJ whole genome shotgun (WGS) entry which is preliminary data.</text>
</comment>
<evidence type="ECO:0000256" key="3">
    <source>
        <dbReference type="ARBA" id="ARBA00022801"/>
    </source>
</evidence>
<dbReference type="InterPro" id="IPR026912">
    <property type="entry name" value="Adenine_deam_C"/>
</dbReference>
<gene>
    <name evidence="6 9" type="primary">ade</name>
    <name evidence="9" type="ORF">CVT63_07775</name>
</gene>
<comment type="catalytic activity">
    <reaction evidence="5 6">
        <text>adenine + H2O + H(+) = hypoxanthine + NH4(+)</text>
        <dbReference type="Rhea" id="RHEA:23688"/>
        <dbReference type="ChEBI" id="CHEBI:15377"/>
        <dbReference type="ChEBI" id="CHEBI:15378"/>
        <dbReference type="ChEBI" id="CHEBI:16708"/>
        <dbReference type="ChEBI" id="CHEBI:17368"/>
        <dbReference type="ChEBI" id="CHEBI:28938"/>
        <dbReference type="EC" id="3.5.4.2"/>
    </reaction>
</comment>
<dbReference type="EMBL" id="PHEX01000091">
    <property type="protein sequence ID" value="PKQ27475.1"/>
    <property type="molecule type" value="Genomic_DNA"/>
</dbReference>
<dbReference type="InterPro" id="IPR006680">
    <property type="entry name" value="Amidohydro-rel"/>
</dbReference>
<name>A0A2N3G427_9ACTN</name>
<dbReference type="Proteomes" id="UP000233654">
    <property type="component" value="Unassembled WGS sequence"/>
</dbReference>
<proteinExistence type="inferred from homology"/>
<evidence type="ECO:0000256" key="5">
    <source>
        <dbReference type="ARBA" id="ARBA00047720"/>
    </source>
</evidence>
<dbReference type="InterPro" id="IPR032466">
    <property type="entry name" value="Metal_Hydrolase"/>
</dbReference>
<comment type="cofactor">
    <cofactor evidence="6">
        <name>Mn(2+)</name>
        <dbReference type="ChEBI" id="CHEBI:29035"/>
    </cofactor>
</comment>
<evidence type="ECO:0000256" key="6">
    <source>
        <dbReference type="HAMAP-Rule" id="MF_01518"/>
    </source>
</evidence>
<sequence>MKRDRMIKLARGEGKVDLLLTNCMLVNVLSGAVHPASVAVSGGVIAGIDRGYAARETIDLGGMYLAPGLMDAHIHLESSMLTVPEFARVVVPHGTTTVVTDCHEIANVMGAIGVRYMIESSRSVPLNVFVMLPSCVPATPLETSGAVLDARDLEALKGEPGVIGLGELMNFPGTIAGDPGVLAKLDLFEGMPIDGHAPGLSGMNLSAYIAASPDSDHECVTVAEAEEKLQKGMYVFLRQGTGAKNLLDLLPVANASNSRRCCLCVDDRHPAELLASGHIDSLLKLAVGAGVPAMTAIQMATLNTARRFRLPSLGALAPGYRADMVVFDDLKTLDVRMVFKDGKMVASAGALDVEIGKAPAPGSSFHVAEFGLDRLRLSGKGNARVIGIVPGQIVTESLVADVQFEGGVAVPDVARDILKIAVVERHKGTGNVGVAFVRGFGLKSGALASSVAHDSHNIVVVGCSDDDMAVAVEKVIEMGGGQVVVAGGDVKASLALPLAGLMSPLPAADVAAQVEGLNTQAADLGCGLQDPFMTMSFLALPVIPSLKLTDRGLVNVETFDFVSPFI</sequence>
<comment type="similarity">
    <text evidence="1 6">Belongs to the metallo-dependent hydrolases superfamily. Adenine deaminase family.</text>
</comment>
<dbReference type="SUPFAM" id="SSF51338">
    <property type="entry name" value="Composite domain of metallo-dependent hydrolases"/>
    <property type="match status" value="1"/>
</dbReference>
<dbReference type="Pfam" id="PF01979">
    <property type="entry name" value="Amidohydro_1"/>
    <property type="match status" value="1"/>
</dbReference>
<dbReference type="Pfam" id="PF13382">
    <property type="entry name" value="Adenine_deam_C"/>
    <property type="match status" value="1"/>
</dbReference>
<dbReference type="NCBIfam" id="TIGR01178">
    <property type="entry name" value="ade"/>
    <property type="match status" value="1"/>
</dbReference>
<feature type="domain" description="Adenine deaminase C-terminal" evidence="8">
    <location>
        <begin position="392"/>
        <end position="559"/>
    </location>
</feature>
<organism evidence="9 10">
    <name type="scientific">Candidatus Anoxymicrobium japonicum</name>
    <dbReference type="NCBI Taxonomy" id="2013648"/>
    <lineage>
        <taxon>Bacteria</taxon>
        <taxon>Bacillati</taxon>
        <taxon>Actinomycetota</taxon>
        <taxon>Candidatus Geothermincolia</taxon>
        <taxon>Candidatus Geothermincolales</taxon>
        <taxon>Candidatus Anoxymicrobiaceae</taxon>
        <taxon>Candidatus Anoxymicrobium</taxon>
    </lineage>
</organism>
<evidence type="ECO:0000259" key="7">
    <source>
        <dbReference type="Pfam" id="PF01979"/>
    </source>
</evidence>
<keyword evidence="4 6" id="KW-0464">Manganese</keyword>
<evidence type="ECO:0000313" key="9">
    <source>
        <dbReference type="EMBL" id="PKQ27475.1"/>
    </source>
</evidence>
<dbReference type="PANTHER" id="PTHR11113">
    <property type="entry name" value="N-ACETYLGLUCOSAMINE-6-PHOSPHATE DEACETYLASE"/>
    <property type="match status" value="1"/>
</dbReference>
<dbReference type="AlphaFoldDB" id="A0A2N3G427"/>
<accession>A0A2N3G427</accession>
<dbReference type="InterPro" id="IPR011059">
    <property type="entry name" value="Metal-dep_hydrolase_composite"/>
</dbReference>
<dbReference type="GO" id="GO:0000034">
    <property type="term" value="F:adenine deaminase activity"/>
    <property type="evidence" value="ECO:0007669"/>
    <property type="project" value="UniProtKB-UniRule"/>
</dbReference>
<evidence type="ECO:0000256" key="2">
    <source>
        <dbReference type="ARBA" id="ARBA00012782"/>
    </source>
</evidence>
<dbReference type="Gene3D" id="3.20.20.140">
    <property type="entry name" value="Metal-dependent hydrolases"/>
    <property type="match status" value="1"/>
</dbReference>
<dbReference type="HAMAP" id="MF_01518">
    <property type="entry name" value="Adenine_deamin"/>
    <property type="match status" value="1"/>
</dbReference>
<evidence type="ECO:0000259" key="8">
    <source>
        <dbReference type="Pfam" id="PF13382"/>
    </source>
</evidence>
<dbReference type="Gene3D" id="2.30.40.10">
    <property type="entry name" value="Urease, subunit C, domain 1"/>
    <property type="match status" value="1"/>
</dbReference>
<dbReference type="EC" id="3.5.4.2" evidence="2 6"/>
<feature type="domain" description="Amidohydrolase-related" evidence="7">
    <location>
        <begin position="64"/>
        <end position="345"/>
    </location>
</feature>
<evidence type="ECO:0000256" key="1">
    <source>
        <dbReference type="ARBA" id="ARBA00006773"/>
    </source>
</evidence>